<evidence type="ECO:0000313" key="3">
    <source>
        <dbReference type="EMBL" id="CUN98786.1"/>
    </source>
</evidence>
<name>A0ABM9UQU4_SARVE</name>
<keyword evidence="1" id="KW-0238">DNA-binding</keyword>
<dbReference type="InterPro" id="IPR013096">
    <property type="entry name" value="Cupin_2"/>
</dbReference>
<dbReference type="SUPFAM" id="SSF47413">
    <property type="entry name" value="lambda repressor-like DNA-binding domains"/>
    <property type="match status" value="1"/>
</dbReference>
<dbReference type="EMBL" id="CYZR01000005">
    <property type="protein sequence ID" value="CUN98786.1"/>
    <property type="molecule type" value="Genomic_DNA"/>
</dbReference>
<accession>A0ABM9UQU4</accession>
<dbReference type="Gene3D" id="1.10.260.40">
    <property type="entry name" value="lambda repressor-like DNA-binding domains"/>
    <property type="match status" value="1"/>
</dbReference>
<dbReference type="SUPFAM" id="SSF51182">
    <property type="entry name" value="RmlC-like cupins"/>
    <property type="match status" value="1"/>
</dbReference>
<dbReference type="InterPro" id="IPR050807">
    <property type="entry name" value="TransReg_Diox_bact_type"/>
</dbReference>
<evidence type="ECO:0000313" key="4">
    <source>
        <dbReference type="Proteomes" id="UP000095488"/>
    </source>
</evidence>
<dbReference type="PANTHER" id="PTHR46797">
    <property type="entry name" value="HTH-TYPE TRANSCRIPTIONAL REGULATOR"/>
    <property type="match status" value="1"/>
</dbReference>
<feature type="domain" description="HTH cro/C1-type" evidence="2">
    <location>
        <begin position="7"/>
        <end position="61"/>
    </location>
</feature>
<evidence type="ECO:0000259" key="2">
    <source>
        <dbReference type="PROSITE" id="PS50943"/>
    </source>
</evidence>
<organism evidence="3 4">
    <name type="scientific">Sarcina ventriculi</name>
    <name type="common">Clostridium ventriculi</name>
    <dbReference type="NCBI Taxonomy" id="1267"/>
    <lineage>
        <taxon>Bacteria</taxon>
        <taxon>Bacillati</taxon>
        <taxon>Bacillota</taxon>
        <taxon>Clostridia</taxon>
        <taxon>Eubacteriales</taxon>
        <taxon>Clostridiaceae</taxon>
        <taxon>Sarcina</taxon>
    </lineage>
</organism>
<dbReference type="InterPro" id="IPR014710">
    <property type="entry name" value="RmlC-like_jellyroll"/>
</dbReference>
<dbReference type="Proteomes" id="UP000095488">
    <property type="component" value="Unassembled WGS sequence"/>
</dbReference>
<reference evidence="3 4" key="1">
    <citation type="submission" date="2015-09" db="EMBL/GenBank/DDBJ databases">
        <authorList>
            <consortium name="Pathogen Informatics"/>
        </authorList>
    </citation>
    <scope>NUCLEOTIDE SEQUENCE [LARGE SCALE GENOMIC DNA]</scope>
    <source>
        <strain evidence="3 4">2789STDY5834858</strain>
    </source>
</reference>
<dbReference type="Pfam" id="PF01381">
    <property type="entry name" value="HTH_3"/>
    <property type="match status" value="1"/>
</dbReference>
<dbReference type="InterPro" id="IPR001387">
    <property type="entry name" value="Cro/C1-type_HTH"/>
</dbReference>
<dbReference type="CDD" id="cd00093">
    <property type="entry name" value="HTH_XRE"/>
    <property type="match status" value="1"/>
</dbReference>
<proteinExistence type="predicted"/>
<dbReference type="InterPro" id="IPR011051">
    <property type="entry name" value="RmlC_Cupin_sf"/>
</dbReference>
<gene>
    <name evidence="3" type="primary">puuR</name>
    <name evidence="3" type="ORF">ERS852473_01588</name>
</gene>
<dbReference type="CDD" id="cd02209">
    <property type="entry name" value="cupin_XRE_C"/>
    <property type="match status" value="1"/>
</dbReference>
<evidence type="ECO:0000256" key="1">
    <source>
        <dbReference type="ARBA" id="ARBA00023125"/>
    </source>
</evidence>
<dbReference type="PANTHER" id="PTHR46797:SF2">
    <property type="entry name" value="TRANSCRIPTIONAL REGULATOR"/>
    <property type="match status" value="1"/>
</dbReference>
<comment type="caution">
    <text evidence="3">The sequence shown here is derived from an EMBL/GenBank/DDBJ whole genome shotgun (WGS) entry which is preliminary data.</text>
</comment>
<dbReference type="RefSeq" id="WP_055259284.1">
    <property type="nucleotide sequence ID" value="NZ_CABIXL010000005.1"/>
</dbReference>
<dbReference type="SMART" id="SM00530">
    <property type="entry name" value="HTH_XRE"/>
    <property type="match status" value="1"/>
</dbReference>
<dbReference type="InterPro" id="IPR010982">
    <property type="entry name" value="Lambda_DNA-bd_dom_sf"/>
</dbReference>
<keyword evidence="4" id="KW-1185">Reference proteome</keyword>
<sequence length="179" mass="20583">MQIGEKIKRLRVEKQLTQEELANRCELSKGFISQLENDLTSPSIATLIDILDILGTNLNEFFSETSNEKIVFSKNDMFETENTEFKYKLMWLIPNAQKNQMEPIMINIEPGGHYILEEPHEGEEFGYVLNGSIYLHLGDKKSKVKKGESFYFKPKADHYISNCGKVNAKVIWISTPPSF</sequence>
<dbReference type="Gene3D" id="2.60.120.10">
    <property type="entry name" value="Jelly Rolls"/>
    <property type="match status" value="1"/>
</dbReference>
<protein>
    <submittedName>
        <fullName evidence="3">HTH-type transcriptional regulator PuuR</fullName>
    </submittedName>
</protein>
<dbReference type="PROSITE" id="PS50943">
    <property type="entry name" value="HTH_CROC1"/>
    <property type="match status" value="1"/>
</dbReference>
<dbReference type="Pfam" id="PF07883">
    <property type="entry name" value="Cupin_2"/>
    <property type="match status" value="1"/>
</dbReference>